<dbReference type="InterPro" id="IPR007627">
    <property type="entry name" value="RNA_pol_sigma70_r2"/>
</dbReference>
<dbReference type="Pfam" id="PF08281">
    <property type="entry name" value="Sigma70_r4_2"/>
    <property type="match status" value="1"/>
</dbReference>
<comment type="similarity">
    <text evidence="1">Belongs to the sigma-70 factor family. ECF subfamily.</text>
</comment>
<protein>
    <submittedName>
        <fullName evidence="8">RNA polymerase sigma factor</fullName>
    </submittedName>
</protein>
<sequence length="168" mass="18166">MLTAAGGTLFGYALALTRNREQAIDLVQDCVVRALAGPSAPDNERAFRGWLFAIARNSWVDQLRAFRRQRALQDAVGEASPVTDALSDGAVTQLAVREAFLLLSPDHRDVLALVDIGGFSYDETAIMLGINRGTVMSRVSRARAALATLLSDSRVVEFPGRNRRAGHG</sequence>
<evidence type="ECO:0000313" key="8">
    <source>
        <dbReference type="EMBL" id="AXC51295.1"/>
    </source>
</evidence>
<dbReference type="Pfam" id="PF04542">
    <property type="entry name" value="Sigma70_r2"/>
    <property type="match status" value="1"/>
</dbReference>
<dbReference type="EMBL" id="CP030918">
    <property type="protein sequence ID" value="AXC51295.1"/>
    <property type="molecule type" value="Genomic_DNA"/>
</dbReference>
<dbReference type="NCBIfam" id="TIGR02937">
    <property type="entry name" value="sigma70-ECF"/>
    <property type="match status" value="1"/>
</dbReference>
<feature type="domain" description="RNA polymerase sigma-70 region 2" evidence="6">
    <location>
        <begin position="7"/>
        <end position="67"/>
    </location>
</feature>
<dbReference type="SUPFAM" id="SSF88946">
    <property type="entry name" value="Sigma2 domain of RNA polymerase sigma factors"/>
    <property type="match status" value="1"/>
</dbReference>
<gene>
    <name evidence="8" type="ORF">DRW48_13705</name>
</gene>
<dbReference type="InterPro" id="IPR013249">
    <property type="entry name" value="RNA_pol_sigma70_r4_t2"/>
</dbReference>
<evidence type="ECO:0000256" key="2">
    <source>
        <dbReference type="ARBA" id="ARBA00023015"/>
    </source>
</evidence>
<dbReference type="GO" id="GO:0006352">
    <property type="term" value="P:DNA-templated transcription initiation"/>
    <property type="evidence" value="ECO:0007669"/>
    <property type="project" value="InterPro"/>
</dbReference>
<evidence type="ECO:0000256" key="4">
    <source>
        <dbReference type="ARBA" id="ARBA00023125"/>
    </source>
</evidence>
<keyword evidence="4" id="KW-0238">DNA-binding</keyword>
<dbReference type="GO" id="GO:0003677">
    <property type="term" value="F:DNA binding"/>
    <property type="evidence" value="ECO:0007669"/>
    <property type="project" value="UniProtKB-KW"/>
</dbReference>
<dbReference type="Proteomes" id="UP000252023">
    <property type="component" value="Chromosome"/>
</dbReference>
<dbReference type="InterPro" id="IPR014284">
    <property type="entry name" value="RNA_pol_sigma-70_dom"/>
</dbReference>
<dbReference type="InterPro" id="IPR039425">
    <property type="entry name" value="RNA_pol_sigma-70-like"/>
</dbReference>
<dbReference type="PANTHER" id="PTHR43133">
    <property type="entry name" value="RNA POLYMERASE ECF-TYPE SIGMA FACTO"/>
    <property type="match status" value="1"/>
</dbReference>
<dbReference type="InterPro" id="IPR036388">
    <property type="entry name" value="WH-like_DNA-bd_sf"/>
</dbReference>
<dbReference type="InterPro" id="IPR013324">
    <property type="entry name" value="RNA_pol_sigma_r3/r4-like"/>
</dbReference>
<keyword evidence="9" id="KW-1185">Reference proteome</keyword>
<evidence type="ECO:0000256" key="1">
    <source>
        <dbReference type="ARBA" id="ARBA00010641"/>
    </source>
</evidence>
<dbReference type="Gene3D" id="1.10.1740.10">
    <property type="match status" value="1"/>
</dbReference>
<proteinExistence type="inferred from homology"/>
<dbReference type="KEGG" id="pars:DRW48_13705"/>
<dbReference type="OrthoDB" id="9803470at2"/>
<dbReference type="GO" id="GO:0016987">
    <property type="term" value="F:sigma factor activity"/>
    <property type="evidence" value="ECO:0007669"/>
    <property type="project" value="UniProtKB-KW"/>
</dbReference>
<evidence type="ECO:0000256" key="3">
    <source>
        <dbReference type="ARBA" id="ARBA00023082"/>
    </source>
</evidence>
<dbReference type="PANTHER" id="PTHR43133:SF8">
    <property type="entry name" value="RNA POLYMERASE SIGMA FACTOR HI_1459-RELATED"/>
    <property type="match status" value="1"/>
</dbReference>
<keyword evidence="2" id="KW-0805">Transcription regulation</keyword>
<organism evidence="8 9">
    <name type="scientific">Paracoccus suum</name>
    <dbReference type="NCBI Taxonomy" id="2259340"/>
    <lineage>
        <taxon>Bacteria</taxon>
        <taxon>Pseudomonadati</taxon>
        <taxon>Pseudomonadota</taxon>
        <taxon>Alphaproteobacteria</taxon>
        <taxon>Rhodobacterales</taxon>
        <taxon>Paracoccaceae</taxon>
        <taxon>Paracoccus</taxon>
    </lineage>
</organism>
<keyword evidence="3" id="KW-0731">Sigma factor</keyword>
<dbReference type="Gene3D" id="1.10.10.10">
    <property type="entry name" value="Winged helix-like DNA-binding domain superfamily/Winged helix DNA-binding domain"/>
    <property type="match status" value="1"/>
</dbReference>
<evidence type="ECO:0000259" key="7">
    <source>
        <dbReference type="Pfam" id="PF08281"/>
    </source>
</evidence>
<evidence type="ECO:0000313" key="9">
    <source>
        <dbReference type="Proteomes" id="UP000252023"/>
    </source>
</evidence>
<accession>A0A344PPJ0</accession>
<name>A0A344PPJ0_9RHOB</name>
<evidence type="ECO:0000259" key="6">
    <source>
        <dbReference type="Pfam" id="PF04542"/>
    </source>
</evidence>
<dbReference type="SUPFAM" id="SSF88659">
    <property type="entry name" value="Sigma3 and sigma4 domains of RNA polymerase sigma factors"/>
    <property type="match status" value="1"/>
</dbReference>
<dbReference type="AlphaFoldDB" id="A0A344PPJ0"/>
<feature type="domain" description="RNA polymerase sigma factor 70 region 4 type 2" evidence="7">
    <location>
        <begin position="94"/>
        <end position="146"/>
    </location>
</feature>
<evidence type="ECO:0000256" key="5">
    <source>
        <dbReference type="ARBA" id="ARBA00023163"/>
    </source>
</evidence>
<keyword evidence="5" id="KW-0804">Transcription</keyword>
<dbReference type="CDD" id="cd06171">
    <property type="entry name" value="Sigma70_r4"/>
    <property type="match status" value="1"/>
</dbReference>
<dbReference type="InterPro" id="IPR013325">
    <property type="entry name" value="RNA_pol_sigma_r2"/>
</dbReference>
<reference evidence="9" key="1">
    <citation type="submission" date="2018-07" db="EMBL/GenBank/DDBJ databases">
        <title>Genome sequencing of Paracoccus sp. SC2-6.</title>
        <authorList>
            <person name="Heo J."/>
            <person name="Kim S.-J."/>
            <person name="Kwon S.-W."/>
        </authorList>
    </citation>
    <scope>NUCLEOTIDE SEQUENCE [LARGE SCALE GENOMIC DNA]</scope>
    <source>
        <strain evidence="9">SC2-6</strain>
    </source>
</reference>